<dbReference type="Proteomes" id="UP001607069">
    <property type="component" value="Unassembled WGS sequence"/>
</dbReference>
<comment type="caution">
    <text evidence="2">The sequence shown here is derived from an EMBL/GenBank/DDBJ whole genome shotgun (WGS) entry which is preliminary data.</text>
</comment>
<dbReference type="InterPro" id="IPR046041">
    <property type="entry name" value="DUF5999"/>
</dbReference>
<dbReference type="RefSeq" id="WP_279951331.1">
    <property type="nucleotide sequence ID" value="NZ_BAABEN010000031.1"/>
</dbReference>
<organism evidence="2 3">
    <name type="scientific">Streptomyces chitinivorans</name>
    <dbReference type="NCBI Taxonomy" id="1257027"/>
    <lineage>
        <taxon>Bacteria</taxon>
        <taxon>Bacillati</taxon>
        <taxon>Actinomycetota</taxon>
        <taxon>Actinomycetes</taxon>
        <taxon>Kitasatosporales</taxon>
        <taxon>Streptomycetaceae</taxon>
        <taxon>Streptomyces</taxon>
    </lineage>
</organism>
<protein>
    <submittedName>
        <fullName evidence="2">DUF5999 family protein</fullName>
    </submittedName>
</protein>
<gene>
    <name evidence="2" type="ORF">ACG5V6_07120</name>
</gene>
<accession>A0ABW7HQ37</accession>
<name>A0ABW7HQ37_9ACTN</name>
<evidence type="ECO:0000256" key="1">
    <source>
        <dbReference type="SAM" id="MobiDB-lite"/>
    </source>
</evidence>
<evidence type="ECO:0000313" key="2">
    <source>
        <dbReference type="EMBL" id="MFH0247982.1"/>
    </source>
</evidence>
<feature type="region of interest" description="Disordered" evidence="1">
    <location>
        <begin position="49"/>
        <end position="73"/>
    </location>
</feature>
<reference evidence="2 3" key="1">
    <citation type="submission" date="2024-10" db="EMBL/GenBank/DDBJ databases">
        <authorList>
            <person name="Cho J.-C."/>
        </authorList>
    </citation>
    <scope>NUCLEOTIDE SEQUENCE [LARGE SCALE GENOMIC DNA]</scope>
    <source>
        <strain evidence="2 3">KCTC29696</strain>
    </source>
</reference>
<sequence>MYQLPPPRPSACSAERGASHLVAHFPQQGWALRSDGAVLFEDTGELLPDGRIVPPHRPAVSEHTTAGDRRGAV</sequence>
<keyword evidence="3" id="KW-1185">Reference proteome</keyword>
<evidence type="ECO:0000313" key="3">
    <source>
        <dbReference type="Proteomes" id="UP001607069"/>
    </source>
</evidence>
<dbReference type="EMBL" id="JBIHMK010000017">
    <property type="protein sequence ID" value="MFH0247982.1"/>
    <property type="molecule type" value="Genomic_DNA"/>
</dbReference>
<dbReference type="Pfam" id="PF19462">
    <property type="entry name" value="DUF5999"/>
    <property type="match status" value="1"/>
</dbReference>
<proteinExistence type="predicted"/>